<evidence type="ECO:0000313" key="3">
    <source>
        <dbReference type="Proteomes" id="UP000609651"/>
    </source>
</evidence>
<reference evidence="2 3" key="1">
    <citation type="journal article" date="2020" name="Syst. Appl. Microbiol.">
        <title>Alienimonas chondri sp. nov., a novel planctomycete isolated from the biofilm of the red alga Chondrus crispus.</title>
        <authorList>
            <person name="Vitorino I."/>
            <person name="Albuquerque L."/>
            <person name="Wiegand S."/>
            <person name="Kallscheuer N."/>
            <person name="da Costa M.S."/>
            <person name="Lobo-da-Cunha A."/>
            <person name="Jogler C."/>
            <person name="Lage O.M."/>
        </authorList>
    </citation>
    <scope>NUCLEOTIDE SEQUENCE [LARGE SCALE GENOMIC DNA]</scope>
    <source>
        <strain evidence="2 3">LzC2</strain>
    </source>
</reference>
<comment type="caution">
    <text evidence="2">The sequence shown here is derived from an EMBL/GenBank/DDBJ whole genome shotgun (WGS) entry which is preliminary data.</text>
</comment>
<dbReference type="EMBL" id="WTPX01000041">
    <property type="protein sequence ID" value="NNJ25576.1"/>
    <property type="molecule type" value="Genomic_DNA"/>
</dbReference>
<name>A0ABX1VEV0_9PLAN</name>
<evidence type="ECO:0000259" key="1">
    <source>
        <dbReference type="Pfam" id="PF13340"/>
    </source>
</evidence>
<keyword evidence="3" id="KW-1185">Reference proteome</keyword>
<proteinExistence type="predicted"/>
<feature type="domain" description="Insertion element IS402-like" evidence="1">
    <location>
        <begin position="20"/>
        <end position="97"/>
    </location>
</feature>
<dbReference type="Proteomes" id="UP000609651">
    <property type="component" value="Unassembled WGS sequence"/>
</dbReference>
<accession>A0ABX1VEV0</accession>
<gene>
    <name evidence="2" type="ORF">LzC2_16480</name>
</gene>
<sequence length="114" mass="12973">MAVEAVGVETKRTDRRDWRMPDELWERIPPLLPPRKPHPPGRHRPRVDDRAAMDAIFFRLPTGCQWNALAATGICSSSLAHRRFQEWVAAGVFVELWRRGLTECDVLRGSTGLG</sequence>
<evidence type="ECO:0000313" key="2">
    <source>
        <dbReference type="EMBL" id="NNJ25576.1"/>
    </source>
</evidence>
<dbReference type="PANTHER" id="PTHR30007">
    <property type="entry name" value="PHP DOMAIN PROTEIN"/>
    <property type="match status" value="1"/>
</dbReference>
<organism evidence="2 3">
    <name type="scientific">Alienimonas chondri</name>
    <dbReference type="NCBI Taxonomy" id="2681879"/>
    <lineage>
        <taxon>Bacteria</taxon>
        <taxon>Pseudomonadati</taxon>
        <taxon>Planctomycetota</taxon>
        <taxon>Planctomycetia</taxon>
        <taxon>Planctomycetales</taxon>
        <taxon>Planctomycetaceae</taxon>
        <taxon>Alienimonas</taxon>
    </lineage>
</organism>
<dbReference type="Pfam" id="PF13340">
    <property type="entry name" value="DUF4096"/>
    <property type="match status" value="1"/>
</dbReference>
<protein>
    <recommendedName>
        <fullName evidence="1">Insertion element IS402-like domain-containing protein</fullName>
    </recommendedName>
</protein>
<dbReference type="InterPro" id="IPR025161">
    <property type="entry name" value="IS402-like_dom"/>
</dbReference>